<organism evidence="1 2">
    <name type="scientific">Thauera mechernichensis</name>
    <dbReference type="NCBI Taxonomy" id="82788"/>
    <lineage>
        <taxon>Bacteria</taxon>
        <taxon>Pseudomonadati</taxon>
        <taxon>Pseudomonadota</taxon>
        <taxon>Betaproteobacteria</taxon>
        <taxon>Rhodocyclales</taxon>
        <taxon>Zoogloeaceae</taxon>
        <taxon>Thauera</taxon>
    </lineage>
</organism>
<evidence type="ECO:0000313" key="1">
    <source>
        <dbReference type="EMBL" id="MFD1262409.1"/>
    </source>
</evidence>
<name>A0ABW3W994_9RHOO</name>
<evidence type="ECO:0000313" key="2">
    <source>
        <dbReference type="Proteomes" id="UP001597158"/>
    </source>
</evidence>
<keyword evidence="2" id="KW-1185">Reference proteome</keyword>
<sequence length="337" mass="36573">MRIVAPVSRVAEIEPLAQAGASEFYCGLVPPDWLGRFHAINANRRPSGNLTRYEDLARAIDIAHAHEATVSLVLNAQHYSAAQIGAAEDIAGRFAALGGDALIVSDLGLLHALALRFPALRMHVSSVATCRNAGAARLCRELGAQRLILPRDVTLAEAASIAAEVPDIEIEAFVLNDGCIFEEGACHTIHLPGQLGGPICLDRFEYRYRRRDGGAVSPRLAARLQQNDAEYERWLWYRFSCGFSTTPEGLPYGPCGLCAVPVLRRGQVAAIKIAGREAPTARKLASVRMVRSVLERVRAGEDDAAVRAFAIGLRPSESHCATGYMCYYPEVLRAEGR</sequence>
<dbReference type="InterPro" id="IPR051454">
    <property type="entry name" value="RNA/ubiquinone_mod_enzymes"/>
</dbReference>
<reference evidence="2" key="1">
    <citation type="journal article" date="2019" name="Int. J. Syst. Evol. Microbiol.">
        <title>The Global Catalogue of Microorganisms (GCM) 10K type strain sequencing project: providing services to taxonomists for standard genome sequencing and annotation.</title>
        <authorList>
            <consortium name="The Broad Institute Genomics Platform"/>
            <consortium name="The Broad Institute Genome Sequencing Center for Infectious Disease"/>
            <person name="Wu L."/>
            <person name="Ma J."/>
        </authorList>
    </citation>
    <scope>NUCLEOTIDE SEQUENCE [LARGE SCALE GENOMIC DNA]</scope>
    <source>
        <strain evidence="2">CCUG 48884</strain>
    </source>
</reference>
<gene>
    <name evidence="1" type="ORF">ACFQ4M_02360</name>
</gene>
<dbReference type="PANTHER" id="PTHR30217">
    <property type="entry name" value="PEPTIDASE U32 FAMILY"/>
    <property type="match status" value="1"/>
</dbReference>
<comment type="caution">
    <text evidence="1">The sequence shown here is derived from an EMBL/GenBank/DDBJ whole genome shotgun (WGS) entry which is preliminary data.</text>
</comment>
<accession>A0ABW3W994</accession>
<dbReference type="InterPro" id="IPR001539">
    <property type="entry name" value="Peptidase_U32"/>
</dbReference>
<proteinExistence type="predicted"/>
<dbReference type="EMBL" id="JBHTMC010000002">
    <property type="protein sequence ID" value="MFD1262409.1"/>
    <property type="molecule type" value="Genomic_DNA"/>
</dbReference>
<protein>
    <submittedName>
        <fullName evidence="1">U32 family peptidase</fullName>
    </submittedName>
</protein>
<dbReference type="Pfam" id="PF01136">
    <property type="entry name" value="Peptidase_U32"/>
    <property type="match status" value="1"/>
</dbReference>
<dbReference type="RefSeq" id="WP_277831353.1">
    <property type="nucleotide sequence ID" value="NZ_JARQZE010000003.1"/>
</dbReference>
<dbReference type="PANTHER" id="PTHR30217:SF3">
    <property type="entry name" value="UBIQUINONE BIOSYNTHESIS PROTEIN UBIU"/>
    <property type="match status" value="1"/>
</dbReference>
<dbReference type="Proteomes" id="UP001597158">
    <property type="component" value="Unassembled WGS sequence"/>
</dbReference>